<evidence type="ECO:0000256" key="6">
    <source>
        <dbReference type="SAM" id="Phobius"/>
    </source>
</evidence>
<gene>
    <name evidence="8" type="ORF">ACMD2_08693</name>
</gene>
<proteinExistence type="inferred from homology"/>
<dbReference type="InterPro" id="IPR003959">
    <property type="entry name" value="ATPase_AAA_core"/>
</dbReference>
<reference evidence="8 9" key="1">
    <citation type="journal article" date="2016" name="DNA Res.">
        <title>The draft genome of MD-2 pineapple using hybrid error correction of long reads.</title>
        <authorList>
            <person name="Redwan R.M."/>
            <person name="Saidin A."/>
            <person name="Kumar S.V."/>
        </authorList>
    </citation>
    <scope>NUCLEOTIDE SEQUENCE [LARGE SCALE GENOMIC DNA]</scope>
    <source>
        <strain evidence="9">cv. MD2</strain>
        <tissue evidence="8">Leaf</tissue>
    </source>
</reference>
<dbReference type="InterPro" id="IPR003593">
    <property type="entry name" value="AAA+_ATPase"/>
</dbReference>
<dbReference type="AlphaFoldDB" id="A0A199VBP2"/>
<dbReference type="InterPro" id="IPR025753">
    <property type="entry name" value="AAA_N_dom"/>
</dbReference>
<dbReference type="GO" id="GO:0006950">
    <property type="term" value="P:response to stress"/>
    <property type="evidence" value="ECO:0007669"/>
    <property type="project" value="UniProtKB-ARBA"/>
</dbReference>
<dbReference type="GO" id="GO:0016887">
    <property type="term" value="F:ATP hydrolysis activity"/>
    <property type="evidence" value="ECO:0007669"/>
    <property type="project" value="InterPro"/>
</dbReference>
<dbReference type="SUPFAM" id="SSF52540">
    <property type="entry name" value="P-loop containing nucleoside triphosphate hydrolases"/>
    <property type="match status" value="1"/>
</dbReference>
<keyword evidence="3" id="KW-0460">Magnesium</keyword>
<dbReference type="InterPro" id="IPR058017">
    <property type="entry name" value="At3g28540-like_C"/>
</dbReference>
<dbReference type="Pfam" id="PF00004">
    <property type="entry name" value="AAA"/>
    <property type="match status" value="1"/>
</dbReference>
<sequence length="494" mass="54212">MIIISLYSIFAAVVGGVAVLRIVLSFKSLCYLFARWWRWPDEIIQVYQHFDVPRYAENSHEENPLYRKAAVYVSSLPTIEDADAACLFSSAAKSNDFSLRLGRGQTAHDSFLGARVLWRKPDDDRLVLRVRRRDRTRVLRPYLQQVETVAEEIELRRRELRVFTVSGDGEWVSAAALTHPATMDAVAMDAEVKARVAADLEGFLRGRAYYHRLGRAWRRSYLLHGPPGTGKSTFAAAMARSLGFDLYDLDLSRGGGGGDRDLKLLLLRTAPRALILVEDLDRFLAQRGAAERFSETLNFMDGVVACCGDERVMVFTAATADAIDPAALRPGRIDVQVHFPMCDFAGFKAMANSYLGITEHKLYPQVQENFHSGGEISPAEVGEIMIANRGSPSRAIKSVIGALQQAGAAARRRRTGDSWTAAAVEKRTDGAATTAAGSGGVGAPAIKEFKKLYGMIKMRSTNRREAVVPVDDDTTTTTTTAAAPSSSSNLEKEG</sequence>
<organism evidence="8 9">
    <name type="scientific">Ananas comosus</name>
    <name type="common">Pineapple</name>
    <name type="synonym">Ananas ananas</name>
    <dbReference type="NCBI Taxonomy" id="4615"/>
    <lineage>
        <taxon>Eukaryota</taxon>
        <taxon>Viridiplantae</taxon>
        <taxon>Streptophyta</taxon>
        <taxon>Embryophyta</taxon>
        <taxon>Tracheophyta</taxon>
        <taxon>Spermatophyta</taxon>
        <taxon>Magnoliopsida</taxon>
        <taxon>Liliopsida</taxon>
        <taxon>Poales</taxon>
        <taxon>Bromeliaceae</taxon>
        <taxon>Bromelioideae</taxon>
        <taxon>Ananas</taxon>
    </lineage>
</organism>
<evidence type="ECO:0000256" key="3">
    <source>
        <dbReference type="ARBA" id="ARBA00022842"/>
    </source>
</evidence>
<dbReference type="Gene3D" id="3.40.50.300">
    <property type="entry name" value="P-loop containing nucleotide triphosphate hydrolases"/>
    <property type="match status" value="1"/>
</dbReference>
<dbReference type="Pfam" id="PF25568">
    <property type="entry name" value="AAA_lid_At3g28540"/>
    <property type="match status" value="1"/>
</dbReference>
<evidence type="ECO:0000313" key="8">
    <source>
        <dbReference type="EMBL" id="OAY74220.1"/>
    </source>
</evidence>
<accession>A0A199VBP2</accession>
<dbReference type="InterPro" id="IPR050747">
    <property type="entry name" value="Mitochondrial_chaperone_BCS1"/>
</dbReference>
<feature type="region of interest" description="Disordered" evidence="5">
    <location>
        <begin position="464"/>
        <end position="494"/>
    </location>
</feature>
<comment type="catalytic activity">
    <reaction evidence="4">
        <text>ATP + H2O = ADP + phosphate + H(+)</text>
        <dbReference type="Rhea" id="RHEA:13065"/>
        <dbReference type="ChEBI" id="CHEBI:15377"/>
        <dbReference type="ChEBI" id="CHEBI:15378"/>
        <dbReference type="ChEBI" id="CHEBI:30616"/>
        <dbReference type="ChEBI" id="CHEBI:43474"/>
        <dbReference type="ChEBI" id="CHEBI:456216"/>
    </reaction>
</comment>
<dbReference type="Proteomes" id="UP000092600">
    <property type="component" value="Unassembled WGS sequence"/>
</dbReference>
<dbReference type="PANTHER" id="PTHR23070">
    <property type="entry name" value="BCS1 AAA-TYPE ATPASE"/>
    <property type="match status" value="1"/>
</dbReference>
<dbReference type="STRING" id="4615.A0A199VBP2"/>
<comment type="cofactor">
    <cofactor evidence="1">
        <name>Mg(2+)</name>
        <dbReference type="ChEBI" id="CHEBI:18420"/>
    </cofactor>
</comment>
<keyword evidence="6" id="KW-0472">Membrane</keyword>
<comment type="caution">
    <text evidence="8">The sequence shown here is derived from an EMBL/GenBank/DDBJ whole genome shotgun (WGS) entry which is preliminary data.</text>
</comment>
<keyword evidence="6" id="KW-1133">Transmembrane helix</keyword>
<dbReference type="GO" id="GO:0005524">
    <property type="term" value="F:ATP binding"/>
    <property type="evidence" value="ECO:0007669"/>
    <property type="project" value="InterPro"/>
</dbReference>
<keyword evidence="6" id="KW-0812">Transmembrane</keyword>
<comment type="similarity">
    <text evidence="2">Belongs to the AAA ATPase family. BCS1 subfamily.</text>
</comment>
<dbReference type="InterPro" id="IPR027417">
    <property type="entry name" value="P-loop_NTPase"/>
</dbReference>
<dbReference type="Pfam" id="PF14363">
    <property type="entry name" value="AAA_assoc"/>
    <property type="match status" value="1"/>
</dbReference>
<dbReference type="SMART" id="SM00382">
    <property type="entry name" value="AAA"/>
    <property type="match status" value="1"/>
</dbReference>
<protein>
    <submittedName>
        <fullName evidence="8">Putative mitochondrial chaperone bcs1</fullName>
    </submittedName>
</protein>
<evidence type="ECO:0000259" key="7">
    <source>
        <dbReference type="SMART" id="SM00382"/>
    </source>
</evidence>
<evidence type="ECO:0000256" key="5">
    <source>
        <dbReference type="SAM" id="MobiDB-lite"/>
    </source>
</evidence>
<evidence type="ECO:0000313" key="9">
    <source>
        <dbReference type="Proteomes" id="UP000092600"/>
    </source>
</evidence>
<evidence type="ECO:0000256" key="1">
    <source>
        <dbReference type="ARBA" id="ARBA00001946"/>
    </source>
</evidence>
<dbReference type="EMBL" id="LSRQ01002455">
    <property type="protein sequence ID" value="OAY74220.1"/>
    <property type="molecule type" value="Genomic_DNA"/>
</dbReference>
<feature type="compositionally biased region" description="Low complexity" evidence="5">
    <location>
        <begin position="475"/>
        <end position="488"/>
    </location>
</feature>
<feature type="domain" description="AAA+ ATPase" evidence="7">
    <location>
        <begin position="217"/>
        <end position="343"/>
    </location>
</feature>
<name>A0A199VBP2_ANACO</name>
<evidence type="ECO:0000256" key="2">
    <source>
        <dbReference type="ARBA" id="ARBA00007448"/>
    </source>
</evidence>
<evidence type="ECO:0000256" key="4">
    <source>
        <dbReference type="ARBA" id="ARBA00049360"/>
    </source>
</evidence>
<feature type="transmembrane region" description="Helical" evidence="6">
    <location>
        <begin position="6"/>
        <end position="26"/>
    </location>
</feature>